<keyword evidence="2" id="KW-1185">Reference proteome</keyword>
<gene>
    <name evidence="1" type="ORF">C1I95_21880</name>
</gene>
<name>A0A2W2DQX8_9ACTN</name>
<sequence>MTARRPGAGCGRDRAAARIGSVRDEMGIEIIFVIVVQPVNCCQSPGLALGVMSAQRQARRAKRPVG</sequence>
<reference evidence="1 2" key="1">
    <citation type="submission" date="2018-01" db="EMBL/GenBank/DDBJ databases">
        <title>Draft genome sequence of Jishengella sp. NA12.</title>
        <authorList>
            <person name="Sahin N."/>
            <person name="Ay H."/>
            <person name="Saygin H."/>
        </authorList>
    </citation>
    <scope>NUCLEOTIDE SEQUENCE [LARGE SCALE GENOMIC DNA]</scope>
    <source>
        <strain evidence="1 2">NA12</strain>
    </source>
</reference>
<dbReference type="AlphaFoldDB" id="A0A2W2DQX8"/>
<organism evidence="1 2">
    <name type="scientific">Micromonospora craterilacus</name>
    <dbReference type="NCBI Taxonomy" id="1655439"/>
    <lineage>
        <taxon>Bacteria</taxon>
        <taxon>Bacillati</taxon>
        <taxon>Actinomycetota</taxon>
        <taxon>Actinomycetes</taxon>
        <taxon>Micromonosporales</taxon>
        <taxon>Micromonosporaceae</taxon>
        <taxon>Micromonospora</taxon>
    </lineage>
</organism>
<dbReference type="EMBL" id="POTY01000150">
    <property type="protein sequence ID" value="PZG14386.1"/>
    <property type="molecule type" value="Genomic_DNA"/>
</dbReference>
<protein>
    <submittedName>
        <fullName evidence="1">Uncharacterized protein</fullName>
    </submittedName>
</protein>
<comment type="caution">
    <text evidence="1">The sequence shown here is derived from an EMBL/GenBank/DDBJ whole genome shotgun (WGS) entry which is preliminary data.</text>
</comment>
<evidence type="ECO:0000313" key="1">
    <source>
        <dbReference type="EMBL" id="PZG14386.1"/>
    </source>
</evidence>
<evidence type="ECO:0000313" key="2">
    <source>
        <dbReference type="Proteomes" id="UP000248924"/>
    </source>
</evidence>
<proteinExistence type="predicted"/>
<accession>A0A2W2DQX8</accession>
<dbReference type="Proteomes" id="UP000248924">
    <property type="component" value="Unassembled WGS sequence"/>
</dbReference>